<comment type="caution">
    <text evidence="2">The sequence shown here is derived from an EMBL/GenBank/DDBJ whole genome shotgun (WGS) entry which is preliminary data.</text>
</comment>
<gene>
    <name evidence="2" type="ORF">GT019_01505</name>
</gene>
<evidence type="ECO:0000313" key="3">
    <source>
        <dbReference type="Proteomes" id="UP000665561"/>
    </source>
</evidence>
<dbReference type="RefSeq" id="WP_161740476.1">
    <property type="nucleotide sequence ID" value="NZ_JAAAMV010000001.1"/>
</dbReference>
<organism evidence="2 3">
    <name type="scientific">Paenibacillus glycinis</name>
    <dbReference type="NCBI Taxonomy" id="2697035"/>
    <lineage>
        <taxon>Bacteria</taxon>
        <taxon>Bacillati</taxon>
        <taxon>Bacillota</taxon>
        <taxon>Bacilli</taxon>
        <taxon>Bacillales</taxon>
        <taxon>Paenibacillaceae</taxon>
        <taxon>Paenibacillus</taxon>
    </lineage>
</organism>
<proteinExistence type="predicted"/>
<dbReference type="Proteomes" id="UP000665561">
    <property type="component" value="Unassembled WGS sequence"/>
</dbReference>
<evidence type="ECO:0000256" key="1">
    <source>
        <dbReference type="SAM" id="Phobius"/>
    </source>
</evidence>
<reference evidence="2 3" key="1">
    <citation type="submission" date="2020-01" db="EMBL/GenBank/DDBJ databases">
        <title>Paenibacillus soybeanensis sp. nov. isolated from the nodules of soybean (Glycine max(L.) Merr).</title>
        <authorList>
            <person name="Wang H."/>
        </authorList>
    </citation>
    <scope>NUCLEOTIDE SEQUENCE [LARGE SCALE GENOMIC DNA]</scope>
    <source>
        <strain evidence="2 3">T1</strain>
    </source>
</reference>
<keyword evidence="1" id="KW-0812">Transmembrane</keyword>
<sequence length="178" mass="19313">MKIRPLPIVLTAVISAGLLVGGWFMYRNEADLKPLDRIATGVPGVVNAQPVIGRSSVTVNLTLDRDANLRTIYDTIATKGNDIIGSRELKLNIEKAGSSDKLDDAWASMLFQVAQAMDHREYAEIPAALNKAQGGNSGIQADSEMDDTNVYITLKDDKAVKYIVLPRKANTMGAWPNA</sequence>
<accession>A0ABW9XJ29</accession>
<feature type="transmembrane region" description="Helical" evidence="1">
    <location>
        <begin position="6"/>
        <end position="26"/>
    </location>
</feature>
<keyword evidence="1" id="KW-1133">Transmembrane helix</keyword>
<keyword evidence="1" id="KW-0472">Membrane</keyword>
<evidence type="ECO:0000313" key="2">
    <source>
        <dbReference type="EMBL" id="NBD22541.1"/>
    </source>
</evidence>
<dbReference type="EMBL" id="JAAAMV010000001">
    <property type="protein sequence ID" value="NBD22541.1"/>
    <property type="molecule type" value="Genomic_DNA"/>
</dbReference>
<keyword evidence="3" id="KW-1185">Reference proteome</keyword>
<protein>
    <submittedName>
        <fullName evidence="2">Uncharacterized protein</fullName>
    </submittedName>
</protein>
<name>A0ABW9XJ29_9BACL</name>